<feature type="domain" description="FlgO" evidence="1">
    <location>
        <begin position="56"/>
        <end position="182"/>
    </location>
</feature>
<evidence type="ECO:0000259" key="2">
    <source>
        <dbReference type="Pfam" id="PF25900"/>
    </source>
</evidence>
<reference evidence="3" key="1">
    <citation type="submission" date="2018-06" db="EMBL/GenBank/DDBJ databases">
        <authorList>
            <person name="Zhirakovskaya E."/>
        </authorList>
    </citation>
    <scope>NUCLEOTIDE SEQUENCE</scope>
</reference>
<evidence type="ECO:0008006" key="4">
    <source>
        <dbReference type="Google" id="ProtNLM"/>
    </source>
</evidence>
<name>A0A3B0ZA41_9ZZZZ</name>
<dbReference type="Pfam" id="PF25900">
    <property type="entry name" value="PAPPA"/>
    <property type="match status" value="1"/>
</dbReference>
<dbReference type="InterPro" id="IPR041215">
    <property type="entry name" value="FlgO_dom"/>
</dbReference>
<dbReference type="Pfam" id="PF17680">
    <property type="entry name" value="FlgO"/>
    <property type="match status" value="1"/>
</dbReference>
<accession>A0A3B0ZA41</accession>
<evidence type="ECO:0000313" key="3">
    <source>
        <dbReference type="EMBL" id="VAW84337.1"/>
    </source>
</evidence>
<sequence length="352" mass="38962">MNKKIIKRWLERKKKIGVLLFLPVFLLLGCATNVSKKEALPVTTSTHTDQGQFSYLAADISKNFNQQKKSRMAVVEFSTLAGKNTRLGVYIAETLTTELFNTGRFDVMERRLVNKIIEEQELSMTGMISDETAVELGAQLGVNAITTGTITDLGNSYEINARVIDAESGAVNSAANIRIAKTATLEKLNSKISRRPGDASRPSEDGKFIKQWATTLHGFSSQYDRAGWSAKQVLGEPNVFGCGDLRGAWTTESGGSQYVEVGFKDAVVPKRVIIKENNGVGFVSKLVVYSEDGREQEIEVHDDLRDCPGELVVSLETIQFQTKRLRVYADMDRTDEYENIDAISLEGFAVVE</sequence>
<evidence type="ECO:0000259" key="1">
    <source>
        <dbReference type="Pfam" id="PF17680"/>
    </source>
</evidence>
<dbReference type="EMBL" id="UOFO01000041">
    <property type="protein sequence ID" value="VAW84337.1"/>
    <property type="molecule type" value="Genomic_DNA"/>
</dbReference>
<organism evidence="3">
    <name type="scientific">hydrothermal vent metagenome</name>
    <dbReference type="NCBI Taxonomy" id="652676"/>
    <lineage>
        <taxon>unclassified sequences</taxon>
        <taxon>metagenomes</taxon>
        <taxon>ecological metagenomes</taxon>
    </lineage>
</organism>
<dbReference type="Gene3D" id="3.40.50.10610">
    <property type="entry name" value="ABC-type transport auxiliary lipoprotein component"/>
    <property type="match status" value="1"/>
</dbReference>
<dbReference type="SUPFAM" id="SSF52964">
    <property type="entry name" value="TolB, N-terminal domain"/>
    <property type="match status" value="1"/>
</dbReference>
<dbReference type="InterPro" id="IPR058897">
    <property type="entry name" value="PAPPA_SD_C"/>
</dbReference>
<dbReference type="PROSITE" id="PS51257">
    <property type="entry name" value="PROKAR_LIPOPROTEIN"/>
    <property type="match status" value="1"/>
</dbReference>
<proteinExistence type="predicted"/>
<dbReference type="AlphaFoldDB" id="A0A3B0ZA41"/>
<protein>
    <recommendedName>
        <fullName evidence="4">Curli production assembly/transport component CsgG</fullName>
    </recommendedName>
</protein>
<gene>
    <name evidence="3" type="ORF">MNBD_GAMMA16-705</name>
</gene>
<feature type="domain" description="Pappalysin-1 SD scarf" evidence="2">
    <location>
        <begin position="205"/>
        <end position="346"/>
    </location>
</feature>